<dbReference type="OrthoDB" id="752131at2"/>
<dbReference type="AlphaFoldDB" id="A0A1H4ELU3"/>
<dbReference type="STRING" id="425514.SAMN05443550_10637"/>
<proteinExistence type="predicted"/>
<evidence type="ECO:0000313" key="1">
    <source>
        <dbReference type="EMBL" id="SEA85809.1"/>
    </source>
</evidence>
<name>A0A1H4ELU3_9SPHI</name>
<keyword evidence="2" id="KW-1185">Reference proteome</keyword>
<protein>
    <submittedName>
        <fullName evidence="1">Uncharacterized protein</fullName>
    </submittedName>
</protein>
<organism evidence="1 2">
    <name type="scientific">Pedobacter hartonius</name>
    <dbReference type="NCBI Taxonomy" id="425514"/>
    <lineage>
        <taxon>Bacteria</taxon>
        <taxon>Pseudomonadati</taxon>
        <taxon>Bacteroidota</taxon>
        <taxon>Sphingobacteriia</taxon>
        <taxon>Sphingobacteriales</taxon>
        <taxon>Sphingobacteriaceae</taxon>
        <taxon>Pedobacter</taxon>
    </lineage>
</organism>
<dbReference type="PROSITE" id="PS51257">
    <property type="entry name" value="PROKAR_LIPOPROTEIN"/>
    <property type="match status" value="1"/>
</dbReference>
<dbReference type="EMBL" id="FNRA01000006">
    <property type="protein sequence ID" value="SEA85809.1"/>
    <property type="molecule type" value="Genomic_DNA"/>
</dbReference>
<evidence type="ECO:0000313" key="2">
    <source>
        <dbReference type="Proteomes" id="UP000198850"/>
    </source>
</evidence>
<dbReference type="Proteomes" id="UP000198850">
    <property type="component" value="Unassembled WGS sequence"/>
</dbReference>
<accession>A0A1H4ELU3</accession>
<sequence length="272" mass="30517">MKTIRLLSLGFLLFTICSCNYFKSKHPQAASPDEGATGMTDKTILNFIATTDRTLSNYKKQFSLIFLSGDLSVYVEKYSAYGDGMLYRTYTANGNTSSTIKSYYFKNDSLILVKEQNKIMNDGVEIYKNVRTYLRNNVAFKMDSRTASSAAALATLPYLLIQPSENKYPVEDYTGDIKGMNDAIAGTDKFEMVFDNITTYPDAHYISLKSKSPGNYKASLRVNSKDAFIDSLLNFPAVFKDEKLKLRWKIRDKEAVYVPVDSASTSASGLNK</sequence>
<gene>
    <name evidence="1" type="ORF">SAMN05443550_10637</name>
</gene>
<reference evidence="1 2" key="1">
    <citation type="submission" date="2016-10" db="EMBL/GenBank/DDBJ databases">
        <authorList>
            <person name="de Groot N.N."/>
        </authorList>
    </citation>
    <scope>NUCLEOTIDE SEQUENCE [LARGE SCALE GENOMIC DNA]</scope>
    <source>
        <strain evidence="1 2">DSM 19033</strain>
    </source>
</reference>
<dbReference type="RefSeq" id="WP_139298316.1">
    <property type="nucleotide sequence ID" value="NZ_FNRA01000006.1"/>
</dbReference>